<feature type="region of interest" description="Disordered" evidence="1">
    <location>
        <begin position="86"/>
        <end position="117"/>
    </location>
</feature>
<dbReference type="Proteomes" id="UP000723714">
    <property type="component" value="Unassembled WGS sequence"/>
</dbReference>
<keyword evidence="4" id="KW-1185">Reference proteome</keyword>
<sequence length="428" mass="48426">MLRFELKKVLSKPMNKAALLLLAAVLIIGSILTIRDVTYVEENGNHISGPAAARHLKEDKNKWKGELTEEVFKEVIRENAGINAIGQEDRTLDSEKNDSEKSGSEENDSDRIQESNRIDARTQGFSDIRQLLNLAFCEMHNYDYYRADSLSQEDAASFYERRISGLKDWFESEEVKGSFSEQEKQYLIGKYEEMKTPLYYEYADGWKALLDSQYLPTLMMIVVLIIGFLVSGIFSDEFLLKADSIFFSARHGRDRAVVSKMGAGFVLITLLYWGVVLLYSLIVLGALGFGGGECAVQTGLSNWNSIYNISYFQDFLLTVLGGYVGCLFIMTISMLVSAKTHSTIFAITVPFILTCLPPFLGRIEMLTRIMTLFPDQMLTINKNLEDFALYSIGGKIFGAVSVMIPMYVILFGILFPVIYWVYRRAQVK</sequence>
<feature type="transmembrane region" description="Helical" evidence="2">
    <location>
        <begin position="315"/>
        <end position="336"/>
    </location>
</feature>
<proteinExistence type="predicted"/>
<evidence type="ECO:0000313" key="4">
    <source>
        <dbReference type="Proteomes" id="UP000723714"/>
    </source>
</evidence>
<comment type="caution">
    <text evidence="3">The sequence shown here is derived from an EMBL/GenBank/DDBJ whole genome shotgun (WGS) entry which is preliminary data.</text>
</comment>
<accession>A0ABS6D483</accession>
<feature type="transmembrane region" description="Helical" evidence="2">
    <location>
        <begin position="343"/>
        <end position="360"/>
    </location>
</feature>
<feature type="compositionally biased region" description="Basic and acidic residues" evidence="1">
    <location>
        <begin position="87"/>
        <end position="117"/>
    </location>
</feature>
<keyword evidence="2" id="KW-1133">Transmembrane helix</keyword>
<dbReference type="PANTHER" id="PTHR37305:SF1">
    <property type="entry name" value="MEMBRANE PROTEIN"/>
    <property type="match status" value="1"/>
</dbReference>
<evidence type="ECO:0000256" key="1">
    <source>
        <dbReference type="SAM" id="MobiDB-lite"/>
    </source>
</evidence>
<feature type="transmembrane region" description="Helical" evidence="2">
    <location>
        <begin position="261"/>
        <end position="282"/>
    </location>
</feature>
<reference evidence="3 4" key="1">
    <citation type="submission" date="2021-06" db="EMBL/GenBank/DDBJ databases">
        <title>Faecalicatena sp. nov. isolated from porcine feces.</title>
        <authorList>
            <person name="Oh B.S."/>
            <person name="Lee J.H."/>
        </authorList>
    </citation>
    <scope>NUCLEOTIDE SEQUENCE [LARGE SCALE GENOMIC DNA]</scope>
    <source>
        <strain evidence="3 4">AGMB00832</strain>
    </source>
</reference>
<evidence type="ECO:0000256" key="2">
    <source>
        <dbReference type="SAM" id="Phobius"/>
    </source>
</evidence>
<dbReference type="EMBL" id="JABACJ020000009">
    <property type="protein sequence ID" value="MBU3876407.1"/>
    <property type="molecule type" value="Genomic_DNA"/>
</dbReference>
<keyword evidence="2" id="KW-0472">Membrane</keyword>
<keyword evidence="2" id="KW-0812">Transmembrane</keyword>
<dbReference type="PANTHER" id="PTHR37305">
    <property type="entry name" value="INTEGRAL MEMBRANE PROTEIN-RELATED"/>
    <property type="match status" value="1"/>
</dbReference>
<gene>
    <name evidence="3" type="ORF">HGO97_011350</name>
</gene>
<feature type="transmembrane region" description="Helical" evidence="2">
    <location>
        <begin position="218"/>
        <end position="240"/>
    </location>
</feature>
<name>A0ABS6D483_9FIRM</name>
<protein>
    <submittedName>
        <fullName evidence="3">ABC transporter permease</fullName>
    </submittedName>
</protein>
<feature type="transmembrane region" description="Helical" evidence="2">
    <location>
        <begin position="396"/>
        <end position="422"/>
    </location>
</feature>
<organism evidence="3 4">
    <name type="scientific">Faecalicatena faecalis</name>
    <dbReference type="NCBI Taxonomy" id="2726362"/>
    <lineage>
        <taxon>Bacteria</taxon>
        <taxon>Bacillati</taxon>
        <taxon>Bacillota</taxon>
        <taxon>Clostridia</taxon>
        <taxon>Lachnospirales</taxon>
        <taxon>Lachnospiraceae</taxon>
        <taxon>Faecalicatena</taxon>
    </lineage>
</organism>
<evidence type="ECO:0000313" key="3">
    <source>
        <dbReference type="EMBL" id="MBU3876407.1"/>
    </source>
</evidence>